<feature type="domain" description="Acyl-CoA dehydrogenase/oxidase C-terminal" evidence="6">
    <location>
        <begin position="195"/>
        <end position="306"/>
    </location>
</feature>
<dbReference type="PANTHER" id="PTHR43884:SF20">
    <property type="entry name" value="ACYL-COA DEHYDROGENASE FADE28"/>
    <property type="match status" value="1"/>
</dbReference>
<dbReference type="InterPro" id="IPR009100">
    <property type="entry name" value="AcylCoA_DH/oxidase_NM_dom_sf"/>
</dbReference>
<dbReference type="Proteomes" id="UP001501671">
    <property type="component" value="Unassembled WGS sequence"/>
</dbReference>
<dbReference type="Gene3D" id="1.10.540.10">
    <property type="entry name" value="Acyl-CoA dehydrogenase/oxidase, N-terminal domain"/>
    <property type="match status" value="1"/>
</dbReference>
<evidence type="ECO:0000256" key="5">
    <source>
        <dbReference type="ARBA" id="ARBA00023002"/>
    </source>
</evidence>
<evidence type="ECO:0000259" key="6">
    <source>
        <dbReference type="Pfam" id="PF00441"/>
    </source>
</evidence>
<evidence type="ECO:0000256" key="3">
    <source>
        <dbReference type="ARBA" id="ARBA00022630"/>
    </source>
</evidence>
<comment type="similarity">
    <text evidence="2">Belongs to the acyl-CoA dehydrogenase family.</text>
</comment>
<comment type="caution">
    <text evidence="8">The sequence shown here is derived from an EMBL/GenBank/DDBJ whole genome shotgun (WGS) entry which is preliminary data.</text>
</comment>
<feature type="domain" description="Acyl-CoA dehydrogenase/oxidase N-terminal" evidence="7">
    <location>
        <begin position="4"/>
        <end position="94"/>
    </location>
</feature>
<keyword evidence="5" id="KW-0560">Oxidoreductase</keyword>
<dbReference type="InterPro" id="IPR036250">
    <property type="entry name" value="AcylCo_DH-like_C"/>
</dbReference>
<evidence type="ECO:0000313" key="8">
    <source>
        <dbReference type="EMBL" id="GAA4336205.1"/>
    </source>
</evidence>
<evidence type="ECO:0000256" key="4">
    <source>
        <dbReference type="ARBA" id="ARBA00022827"/>
    </source>
</evidence>
<dbReference type="InterPro" id="IPR013786">
    <property type="entry name" value="AcylCoA_DH/ox_N"/>
</dbReference>
<dbReference type="Gene3D" id="1.20.140.10">
    <property type="entry name" value="Butyryl-CoA Dehydrogenase, subunit A, domain 3"/>
    <property type="match status" value="1"/>
</dbReference>
<dbReference type="SUPFAM" id="SSF56645">
    <property type="entry name" value="Acyl-CoA dehydrogenase NM domain-like"/>
    <property type="match status" value="1"/>
</dbReference>
<dbReference type="Pfam" id="PF02771">
    <property type="entry name" value="Acyl-CoA_dh_N"/>
    <property type="match status" value="1"/>
</dbReference>
<dbReference type="Pfam" id="PF00441">
    <property type="entry name" value="Acyl-CoA_dh_1"/>
    <property type="match status" value="1"/>
</dbReference>
<keyword evidence="4" id="KW-0274">FAD</keyword>
<dbReference type="SUPFAM" id="SSF47203">
    <property type="entry name" value="Acyl-CoA dehydrogenase C-terminal domain-like"/>
    <property type="match status" value="1"/>
</dbReference>
<evidence type="ECO:0000256" key="2">
    <source>
        <dbReference type="ARBA" id="ARBA00009347"/>
    </source>
</evidence>
<dbReference type="InterPro" id="IPR009075">
    <property type="entry name" value="AcylCo_DH/oxidase_C"/>
</dbReference>
<evidence type="ECO:0000259" key="7">
    <source>
        <dbReference type="Pfam" id="PF02771"/>
    </source>
</evidence>
<keyword evidence="3" id="KW-0285">Flavoprotein</keyword>
<evidence type="ECO:0000313" key="9">
    <source>
        <dbReference type="Proteomes" id="UP001501671"/>
    </source>
</evidence>
<name>A0ABP8H9B8_9BURK</name>
<dbReference type="EMBL" id="BAABFO010000014">
    <property type="protein sequence ID" value="GAA4336205.1"/>
    <property type="molecule type" value="Genomic_DNA"/>
</dbReference>
<reference evidence="9" key="1">
    <citation type="journal article" date="2019" name="Int. J. Syst. Evol. Microbiol.">
        <title>The Global Catalogue of Microorganisms (GCM) 10K type strain sequencing project: providing services to taxonomists for standard genome sequencing and annotation.</title>
        <authorList>
            <consortium name="The Broad Institute Genomics Platform"/>
            <consortium name="The Broad Institute Genome Sequencing Center for Infectious Disease"/>
            <person name="Wu L."/>
            <person name="Ma J."/>
        </authorList>
    </citation>
    <scope>NUCLEOTIDE SEQUENCE [LARGE SCALE GENOMIC DNA]</scope>
    <source>
        <strain evidence="9">JCM 17666</strain>
    </source>
</reference>
<dbReference type="InterPro" id="IPR037069">
    <property type="entry name" value="AcylCoA_DH/ox_N_sf"/>
</dbReference>
<protein>
    <submittedName>
        <fullName evidence="8">Acyl-CoA dehydrogenase family protein</fullName>
    </submittedName>
</protein>
<organism evidence="8 9">
    <name type="scientific">Pigmentiphaga soli</name>
    <dbReference type="NCBI Taxonomy" id="1007095"/>
    <lineage>
        <taxon>Bacteria</taxon>
        <taxon>Pseudomonadati</taxon>
        <taxon>Pseudomonadota</taxon>
        <taxon>Betaproteobacteria</taxon>
        <taxon>Burkholderiales</taxon>
        <taxon>Alcaligenaceae</taxon>
        <taxon>Pigmentiphaga</taxon>
    </lineage>
</organism>
<gene>
    <name evidence="8" type="ORF">GCM10023144_30290</name>
</gene>
<evidence type="ECO:0000256" key="1">
    <source>
        <dbReference type="ARBA" id="ARBA00001974"/>
    </source>
</evidence>
<sequence>MTAMMAETATRLFSTLCTDAVLAAAETGGLPQELWGAVEELGLPAMLADERHGGIGAAPRDAVAVLRTAGRHAVPLPLAETMLARWLLSRAGLEAPAGPLAVALGSDRKPWRIARGQGGAALSGEQAAVAWGASAAAVVAVAPAEGGVALGVLPPSRLRVEPGRNIAGEPRDRLAAQGAPLDASALLAGLDAEAVLRMAALLRAAMISGALENILDMSVRYVRDRVQFGRPLAKFQAVQQQLAVMAGAVAAASAITDAAASAVLRDDGMVMVAAARARLAAAIDTGAAVAHQVHGAMGFVREYPLHFSTRRLWGWRDEYGSAAEWRERLGRAFAGTPADALWPRLAAVGIGR</sequence>
<accession>A0ABP8H9B8</accession>
<comment type="cofactor">
    <cofactor evidence="1">
        <name>FAD</name>
        <dbReference type="ChEBI" id="CHEBI:57692"/>
    </cofactor>
</comment>
<proteinExistence type="inferred from homology"/>
<dbReference type="PANTHER" id="PTHR43884">
    <property type="entry name" value="ACYL-COA DEHYDROGENASE"/>
    <property type="match status" value="1"/>
</dbReference>
<keyword evidence="9" id="KW-1185">Reference proteome</keyword>